<keyword evidence="7" id="KW-1185">Reference proteome</keyword>
<comment type="cofactor">
    <cofactor evidence="5">
        <name>Mg(2+)</name>
        <dbReference type="ChEBI" id="CHEBI:18420"/>
    </cofactor>
</comment>
<dbReference type="Proteomes" id="UP000195570">
    <property type="component" value="Unassembled WGS sequence"/>
</dbReference>
<keyword evidence="5" id="KW-0496">Mitochondrion</keyword>
<keyword evidence="3 5" id="KW-0831">Ubiquinone biosynthesis</keyword>
<keyword evidence="5" id="KW-0999">Mitochondrion inner membrane</keyword>
<dbReference type="InterPro" id="IPR010233">
    <property type="entry name" value="UbiG_MeTrfase"/>
</dbReference>
<accession>A0A1G4ICE7</accession>
<dbReference type="GO" id="GO:0010420">
    <property type="term" value="F:polyprenyldihydroxybenzoate methyltransferase activity"/>
    <property type="evidence" value="ECO:0007669"/>
    <property type="project" value="UniProtKB-UniRule"/>
</dbReference>
<dbReference type="PANTHER" id="PTHR43464:SF19">
    <property type="entry name" value="UBIQUINONE BIOSYNTHESIS O-METHYLTRANSFERASE, MITOCHONDRIAL"/>
    <property type="match status" value="1"/>
</dbReference>
<evidence type="ECO:0000313" key="7">
    <source>
        <dbReference type="Proteomes" id="UP000195570"/>
    </source>
</evidence>
<gene>
    <name evidence="6" type="ORF">TEOVI_000127000</name>
</gene>
<proteinExistence type="inferred from homology"/>
<keyword evidence="2 5" id="KW-0808">Transferase</keyword>
<comment type="pathway">
    <text evidence="5">Cofactor biosynthesis; ubiquinone biosynthesis.</text>
</comment>
<reference evidence="6" key="1">
    <citation type="submission" date="2016-09" db="EMBL/GenBank/DDBJ databases">
        <authorList>
            <person name="Hebert L."/>
            <person name="Moumen B."/>
        </authorList>
    </citation>
    <scope>NUCLEOTIDE SEQUENCE [LARGE SCALE GENOMIC DNA]</scope>
    <source>
        <strain evidence="6">OVI</strain>
    </source>
</reference>
<name>A0A1G4ICE7_TRYEQ</name>
<keyword evidence="5" id="KW-0472">Membrane</keyword>
<dbReference type="GO" id="GO:0120537">
    <property type="term" value="F:3-demethylubiquinone 3-O-methyltransferase activity"/>
    <property type="evidence" value="ECO:0007669"/>
    <property type="project" value="RHEA"/>
</dbReference>
<sequence>MSSAMARGVSAAEISKFSRLQKYWWCPQGPLRTLHQFNPVRVEFINKACRCAFTPSDLAVTAGIRPGMSVLDVGCGGGILSESIARLGGDVLGIDMCKESIAVAEERRQRVLRDITPQASLAYRCVPLHEVVEGEGRQFELVVASEVIEHVSDAAAFLHDICAATKPGGVLVISTMDKSLFTALSFIVVAEHITGIVEPGTHDWAKFIPPADLSRCALNHGVSQIEMRHIVACPDVLKTFASRQLHLSFRLSSRLYTGHYIWAGVKRSTAASAASNIGSNMKSEKDAK</sequence>
<keyword evidence="4 5" id="KW-0949">S-adenosyl-L-methionine</keyword>
<dbReference type="EC" id="2.1.1.114" evidence="5"/>
<dbReference type="GO" id="GO:0061542">
    <property type="term" value="F:3-demethylubiquinol 3-O-methyltransferase activity"/>
    <property type="evidence" value="ECO:0007669"/>
    <property type="project" value="UniProtKB-UniRule"/>
</dbReference>
<dbReference type="RefSeq" id="XP_067080616.1">
    <property type="nucleotide sequence ID" value="XM_067224515.1"/>
</dbReference>
<evidence type="ECO:0000256" key="1">
    <source>
        <dbReference type="ARBA" id="ARBA00022603"/>
    </source>
</evidence>
<dbReference type="GO" id="GO:0031314">
    <property type="term" value="C:extrinsic component of mitochondrial inner membrane"/>
    <property type="evidence" value="ECO:0007669"/>
    <property type="project" value="UniProtKB-UniRule"/>
</dbReference>
<evidence type="ECO:0000256" key="2">
    <source>
        <dbReference type="ARBA" id="ARBA00022679"/>
    </source>
</evidence>
<feature type="binding site" evidence="5">
    <location>
        <position position="74"/>
    </location>
    <ligand>
        <name>S-adenosyl-L-methionine</name>
        <dbReference type="ChEBI" id="CHEBI:59789"/>
    </ligand>
</feature>
<comment type="similarity">
    <text evidence="5">Belongs to the class I-like SAM-binding methyltransferase superfamily. UbiG/COQ3 family.</text>
</comment>
<comment type="subunit">
    <text evidence="5">Component of a multi-subunit COQ enzyme complex.</text>
</comment>
<comment type="catalytic activity">
    <reaction evidence="5">
        <text>a 3,4-dihydroxy-5-(all-trans-polyprenyl)benzoate + S-adenosyl-L-methionine = a 4-hydroxy-3-methoxy-5-(all-trans-polyprenyl)benzoate + S-adenosyl-L-homocysteine + H(+)</text>
        <dbReference type="Rhea" id="RHEA:44452"/>
        <dbReference type="Rhea" id="RHEA-COMP:10930"/>
        <dbReference type="Rhea" id="RHEA-COMP:10931"/>
        <dbReference type="ChEBI" id="CHEBI:15378"/>
        <dbReference type="ChEBI" id="CHEBI:57856"/>
        <dbReference type="ChEBI" id="CHEBI:59789"/>
        <dbReference type="ChEBI" id="CHEBI:64694"/>
        <dbReference type="ChEBI" id="CHEBI:84443"/>
        <dbReference type="EC" id="2.1.1.114"/>
    </reaction>
</comment>
<dbReference type="Gene3D" id="3.40.50.150">
    <property type="entry name" value="Vaccinia Virus protein VP39"/>
    <property type="match status" value="1"/>
</dbReference>
<feature type="binding site" evidence="5">
    <location>
        <position position="95"/>
    </location>
    <ligand>
        <name>S-adenosyl-L-methionine</name>
        <dbReference type="ChEBI" id="CHEBI:59789"/>
    </ligand>
</feature>
<dbReference type="HAMAP" id="MF_00472">
    <property type="entry name" value="UbiG"/>
    <property type="match status" value="1"/>
</dbReference>
<protein>
    <recommendedName>
        <fullName evidence="5">Ubiquinone biosynthesis O-methyltransferase, mitochondrial</fullName>
    </recommendedName>
    <alternativeName>
        <fullName evidence="5">3-demethylubiquinol 3-O-methyltransferase</fullName>
        <ecNumber evidence="5">2.1.1.64</ecNumber>
    </alternativeName>
    <alternativeName>
        <fullName evidence="5">3-demethylubiquinone 3-O-methyltransferase</fullName>
        <ecNumber evidence="5">2.1.1.-</ecNumber>
    </alternativeName>
    <alternativeName>
        <fullName evidence="5">Polyprenyldihydroxybenzoate methyltransferase</fullName>
        <ecNumber evidence="5">2.1.1.114</ecNumber>
    </alternativeName>
</protein>
<evidence type="ECO:0000256" key="4">
    <source>
        <dbReference type="ARBA" id="ARBA00022691"/>
    </source>
</evidence>
<dbReference type="GO" id="GO:0032259">
    <property type="term" value="P:methylation"/>
    <property type="evidence" value="ECO:0007669"/>
    <property type="project" value="UniProtKB-KW"/>
</dbReference>
<dbReference type="InterPro" id="IPR029063">
    <property type="entry name" value="SAM-dependent_MTases_sf"/>
</dbReference>
<comment type="catalytic activity">
    <reaction evidence="5">
        <text>a 3-demethylubiquinol + S-adenosyl-L-methionine = a ubiquinol + S-adenosyl-L-homocysteine + H(+)</text>
        <dbReference type="Rhea" id="RHEA:44380"/>
        <dbReference type="Rhea" id="RHEA-COMP:9566"/>
        <dbReference type="Rhea" id="RHEA-COMP:10914"/>
        <dbReference type="ChEBI" id="CHEBI:15378"/>
        <dbReference type="ChEBI" id="CHEBI:17976"/>
        <dbReference type="ChEBI" id="CHEBI:57856"/>
        <dbReference type="ChEBI" id="CHEBI:59789"/>
        <dbReference type="ChEBI" id="CHEBI:84422"/>
        <dbReference type="EC" id="2.1.1.64"/>
    </reaction>
</comment>
<comment type="caution">
    <text evidence="6">The sequence shown here is derived from an EMBL/GenBank/DDBJ whole genome shotgun (WGS) entry which is preliminary data.</text>
</comment>
<dbReference type="NCBIfam" id="TIGR01983">
    <property type="entry name" value="UbiG"/>
    <property type="match status" value="1"/>
</dbReference>
<feature type="binding site" evidence="5">
    <location>
        <position position="150"/>
    </location>
    <ligand>
        <name>Mg(2+)</name>
        <dbReference type="ChEBI" id="CHEBI:18420"/>
    </ligand>
</feature>
<organism evidence="6 7">
    <name type="scientific">Trypanosoma equiperdum</name>
    <dbReference type="NCBI Taxonomy" id="5694"/>
    <lineage>
        <taxon>Eukaryota</taxon>
        <taxon>Discoba</taxon>
        <taxon>Euglenozoa</taxon>
        <taxon>Kinetoplastea</taxon>
        <taxon>Metakinetoplastina</taxon>
        <taxon>Trypanosomatida</taxon>
        <taxon>Trypanosomatidae</taxon>
        <taxon>Trypanosoma</taxon>
    </lineage>
</organism>
<comment type="subcellular location">
    <subcellularLocation>
        <location evidence="5">Mitochondrion inner membrane</location>
        <topology evidence="5">Peripheral membrane protein</topology>
        <orientation evidence="5">Matrix side</orientation>
    </subcellularLocation>
</comment>
<dbReference type="AlphaFoldDB" id="A0A1G4ICE7"/>
<feature type="binding site" evidence="5">
    <location>
        <position position="146"/>
    </location>
    <ligand>
        <name>Mg(2+)</name>
        <dbReference type="ChEBI" id="CHEBI:18420"/>
    </ligand>
</feature>
<dbReference type="UniPathway" id="UPA00232"/>
<feature type="binding site" evidence="5">
    <location>
        <position position="41"/>
    </location>
    <ligand>
        <name>S-adenosyl-L-methionine</name>
        <dbReference type="ChEBI" id="CHEBI:59789"/>
    </ligand>
</feature>
<dbReference type="PANTHER" id="PTHR43464">
    <property type="entry name" value="METHYLTRANSFERASE"/>
    <property type="match status" value="1"/>
</dbReference>
<dbReference type="EMBL" id="CZPT02001290">
    <property type="protein sequence ID" value="SCU69701.1"/>
    <property type="molecule type" value="Genomic_DNA"/>
</dbReference>
<dbReference type="GO" id="GO:0046872">
    <property type="term" value="F:metal ion binding"/>
    <property type="evidence" value="ECO:0007669"/>
    <property type="project" value="UniProtKB-KW"/>
</dbReference>
<keyword evidence="1 5" id="KW-0489">Methyltransferase</keyword>
<dbReference type="CDD" id="cd02440">
    <property type="entry name" value="AdoMet_MTases"/>
    <property type="match status" value="1"/>
</dbReference>
<dbReference type="EC" id="2.1.1.-" evidence="5"/>
<keyword evidence="5" id="KW-0479">Metal-binding</keyword>
<comment type="function">
    <text evidence="5">O-methyltransferase required for two non-consecutive steps during ubiquinone biosynthesis. Catalyzes the 2 O-methylation of 3,4-dihydroxy-5-(all-trans-polyprenyl)benzoic acid into 4-hydroxy-3-methoxy-5-(all-trans-polyprenyl)benzoic acid. Also catalyzes the last step of ubiquinone biosynthesis by mediating methylation of 3-demethylubiquinone into ubiquinone. Also able to mediate the methylation of 3-demethylubiquinol into ubiquinol.</text>
</comment>
<evidence type="ECO:0000256" key="3">
    <source>
        <dbReference type="ARBA" id="ARBA00022688"/>
    </source>
</evidence>
<dbReference type="SUPFAM" id="SSF53335">
    <property type="entry name" value="S-adenosyl-L-methionine-dependent methyltransferases"/>
    <property type="match status" value="1"/>
</dbReference>
<dbReference type="GeneID" id="92375210"/>
<keyword evidence="5" id="KW-0460">Magnesium</keyword>
<dbReference type="EC" id="2.1.1.64" evidence="5"/>
<evidence type="ECO:0000313" key="6">
    <source>
        <dbReference type="EMBL" id="SCU69701.1"/>
    </source>
</evidence>
<comment type="catalytic activity">
    <reaction evidence="5">
        <text>a 3-demethylubiquinone + S-adenosyl-L-methionine = a ubiquinone + S-adenosyl-L-homocysteine</text>
        <dbReference type="Rhea" id="RHEA:81215"/>
        <dbReference type="Rhea" id="RHEA-COMP:9565"/>
        <dbReference type="Rhea" id="RHEA-COMP:19654"/>
        <dbReference type="ChEBI" id="CHEBI:16389"/>
        <dbReference type="ChEBI" id="CHEBI:57856"/>
        <dbReference type="ChEBI" id="CHEBI:59789"/>
        <dbReference type="ChEBI" id="CHEBI:231825"/>
    </reaction>
</comment>
<feature type="binding site" evidence="5">
    <location>
        <position position="145"/>
    </location>
    <ligand>
        <name>S-adenosyl-L-methionine</name>
        <dbReference type="ChEBI" id="CHEBI:59789"/>
    </ligand>
</feature>
<dbReference type="Pfam" id="PF13489">
    <property type="entry name" value="Methyltransf_23"/>
    <property type="match status" value="1"/>
</dbReference>
<evidence type="ECO:0000256" key="5">
    <source>
        <dbReference type="HAMAP-Rule" id="MF_03190"/>
    </source>
</evidence>
<feature type="binding site" evidence="5">
    <location>
        <position position="149"/>
    </location>
    <ligand>
        <name>Mg(2+)</name>
        <dbReference type="ChEBI" id="CHEBI:18420"/>
    </ligand>
</feature>
<dbReference type="VEuPathDB" id="TriTrypDB:TEOVI_000127000"/>